<dbReference type="GO" id="GO:0031501">
    <property type="term" value="C:mannosyltransferase complex"/>
    <property type="evidence" value="ECO:0007669"/>
    <property type="project" value="UniProtKB-ARBA"/>
</dbReference>
<keyword evidence="4 10" id="KW-0812">Transmembrane</keyword>
<name>A0A6C1EH26_SACPS</name>
<feature type="transmembrane region" description="Helical" evidence="10">
    <location>
        <begin position="194"/>
        <end position="215"/>
    </location>
</feature>
<feature type="transmembrane region" description="Helical" evidence="10">
    <location>
        <begin position="268"/>
        <end position="290"/>
    </location>
</feature>
<dbReference type="GO" id="GO:0008270">
    <property type="term" value="F:zinc ion binding"/>
    <property type="evidence" value="ECO:0007669"/>
    <property type="project" value="UniProtKB-KW"/>
</dbReference>
<organism evidence="11 12">
    <name type="scientific">Saccharomyces pastorianus</name>
    <name type="common">Lager yeast</name>
    <name type="synonym">Saccharomyces cerevisiae x Saccharomyces eubayanus</name>
    <dbReference type="NCBI Taxonomy" id="27292"/>
    <lineage>
        <taxon>Eukaryota</taxon>
        <taxon>Fungi</taxon>
        <taxon>Dikarya</taxon>
        <taxon>Ascomycota</taxon>
        <taxon>Saccharomycotina</taxon>
        <taxon>Saccharomycetes</taxon>
        <taxon>Saccharomycetales</taxon>
        <taxon>Saccharomycetaceae</taxon>
        <taxon>Saccharomyces</taxon>
    </lineage>
</organism>
<dbReference type="GO" id="GO:0103064">
    <property type="term" value="F:inositol phosphorylceramide mannosyltransferase activity"/>
    <property type="evidence" value="ECO:0007669"/>
    <property type="project" value="UniProtKB-EC"/>
</dbReference>
<dbReference type="SUPFAM" id="SSF53448">
    <property type="entry name" value="Nucleotide-diphospho-sugar transferases"/>
    <property type="match status" value="1"/>
</dbReference>
<keyword evidence="3" id="KW-0808">Transferase</keyword>
<evidence type="ECO:0000256" key="10">
    <source>
        <dbReference type="SAM" id="Phobius"/>
    </source>
</evidence>
<comment type="similarity">
    <text evidence="2">Belongs to the glycosyltransferase 32 family.</text>
</comment>
<feature type="region of interest" description="Disordered" evidence="9">
    <location>
        <begin position="325"/>
        <end position="346"/>
    </location>
</feature>
<dbReference type="PANTHER" id="PTHR32385:SF20">
    <property type="entry name" value="MANNOSYL PHOSPHORYLINOSITOL CERAMIDE SYNTHASE CSH1-RELATED"/>
    <property type="match status" value="1"/>
</dbReference>
<evidence type="ECO:0000256" key="9">
    <source>
        <dbReference type="SAM" id="MobiDB-lite"/>
    </source>
</evidence>
<dbReference type="PANTHER" id="PTHR32385">
    <property type="entry name" value="MANNOSYL PHOSPHORYLINOSITOL CERAMIDE SYNTHASE"/>
    <property type="match status" value="1"/>
</dbReference>
<dbReference type="EMBL" id="CP049013">
    <property type="protein sequence ID" value="QID88375.1"/>
    <property type="molecule type" value="Genomic_DNA"/>
</dbReference>
<keyword evidence="11" id="KW-0863">Zinc-finger</keyword>
<keyword evidence="5 10" id="KW-1133">Transmembrane helix</keyword>
<feature type="transmembrane region" description="Helical" evidence="10">
    <location>
        <begin position="7"/>
        <end position="24"/>
    </location>
</feature>
<dbReference type="GO" id="GO:0006676">
    <property type="term" value="P:mannosyl diphosphorylinositol ceramide metabolic process"/>
    <property type="evidence" value="ECO:0007669"/>
    <property type="project" value="UniProtKB-ARBA"/>
</dbReference>
<dbReference type="GO" id="GO:0016020">
    <property type="term" value="C:membrane"/>
    <property type="evidence" value="ECO:0007669"/>
    <property type="project" value="UniProtKB-SubCell"/>
</dbReference>
<evidence type="ECO:0000256" key="1">
    <source>
        <dbReference type="ARBA" id="ARBA00004141"/>
    </source>
</evidence>
<dbReference type="GO" id="GO:0051999">
    <property type="term" value="P:mannosyl-inositol phosphorylceramide biosynthetic process"/>
    <property type="evidence" value="ECO:0007669"/>
    <property type="project" value="TreeGrafter"/>
</dbReference>
<dbReference type="InterPro" id="IPR007577">
    <property type="entry name" value="GlycoTrfase_DXD_sugar-bd_CS"/>
</dbReference>
<evidence type="ECO:0000313" key="11">
    <source>
        <dbReference type="EMBL" id="QID88375.1"/>
    </source>
</evidence>
<dbReference type="FunFam" id="3.90.550.20:FF:000001">
    <property type="entry name" value="MIPC synthase subunit (SurA)"/>
    <property type="match status" value="1"/>
</dbReference>
<dbReference type="AlphaFoldDB" id="A0A6C1EH26"/>
<evidence type="ECO:0000256" key="8">
    <source>
        <dbReference type="ARBA" id="ARBA00066893"/>
    </source>
</evidence>
<dbReference type="InterPro" id="IPR029044">
    <property type="entry name" value="Nucleotide-diphossugar_trans"/>
</dbReference>
<keyword evidence="11" id="KW-0862">Zinc</keyword>
<dbReference type="Proteomes" id="UP000501346">
    <property type="component" value="Chromosome SeXVI"/>
</dbReference>
<gene>
    <name evidence="11" type="primary">SUR1_2</name>
    <name evidence="11" type="ORF">GRS66_011087</name>
</gene>
<evidence type="ECO:0000256" key="5">
    <source>
        <dbReference type="ARBA" id="ARBA00022989"/>
    </source>
</evidence>
<dbReference type="OrthoDB" id="3647at2759"/>
<proteinExistence type="inferred from homology"/>
<evidence type="ECO:0000313" key="12">
    <source>
        <dbReference type="Proteomes" id="UP000501346"/>
    </source>
</evidence>
<dbReference type="Pfam" id="PF04488">
    <property type="entry name" value="Gly_transf_sug"/>
    <property type="match status" value="1"/>
</dbReference>
<comment type="catalytic activity">
    <reaction evidence="7">
        <text>a 1D-myo-inositol-1-phospho-N-[(R)-2-hydroxy-very-long-chain fatty acyl]-(R)-4-hydroxysphingoid base + GDP-alpha-D-mannose = an alpha-D-mannosyl-(1&lt;-&gt;6)-1D-myo-inositol-1-phospho-N-[(R)-2-hydroxy-very-long-chain fatty acyl]-(R)-4-hydroxysphingoid base + GDP + H(+)</text>
        <dbReference type="Rhea" id="RHEA:64596"/>
        <dbReference type="ChEBI" id="CHEBI:15378"/>
        <dbReference type="ChEBI" id="CHEBI:57527"/>
        <dbReference type="ChEBI" id="CHEBI:58189"/>
        <dbReference type="ChEBI" id="CHEBI:155885"/>
        <dbReference type="ChEBI" id="CHEBI:155926"/>
        <dbReference type="EC" id="2.4.1.370"/>
    </reaction>
    <physiologicalReaction direction="left-to-right" evidence="7">
        <dbReference type="Rhea" id="RHEA:64597"/>
    </physiologicalReaction>
</comment>
<feature type="compositionally biased region" description="Polar residues" evidence="9">
    <location>
        <begin position="328"/>
        <end position="343"/>
    </location>
</feature>
<dbReference type="EC" id="2.4.1.370" evidence="8"/>
<protein>
    <recommendedName>
        <fullName evidence="8">inositol phosphorylceramide mannosyltransferase</fullName>
        <ecNumber evidence="8">2.4.1.370</ecNumber>
    </recommendedName>
</protein>
<evidence type="ECO:0000256" key="3">
    <source>
        <dbReference type="ARBA" id="ARBA00022679"/>
    </source>
</evidence>
<dbReference type="InterPro" id="IPR051706">
    <property type="entry name" value="Glycosyltransferase_domain"/>
</dbReference>
<sequence length="386" mass="45154">MRKELKYLIYFNVILVLFIIQYTFDLLTLCIDDTFKDAILEEDLNPPPNVASKPQLIPKIIHQTYKTEEIPEHWKEGRQKCLDLHPDYKYILWTDEMAHEFIKEEYPWFLDTFENYKYPIERADAIRYFILSHYGGIYIDLDDGCERKLDPLLAFPAFLRKTSPMGVSNDVMGSVPRHPFFLKALKSLKHYDKYWFIPYITIMGSTGPLFLSVIWKQYKRWGIPKNGTIRILQPAYYKMHTYSFFSISKGSSWHLDDAKLMKALENHILSCVVTGFVFGFFILYGEFVFYCWLCSRNSSNVTKNWKFGSFKARVAATLNSLGQRLKSTRGSSDTTNNTASLSRQQKRLRKDSNTNMMILNSSRNNNDVYDLEKNDPSKHLLGNDAT</sequence>
<evidence type="ECO:0000256" key="6">
    <source>
        <dbReference type="ARBA" id="ARBA00023136"/>
    </source>
</evidence>
<comment type="subcellular location">
    <subcellularLocation>
        <location evidence="1">Membrane</location>
        <topology evidence="1">Multi-pass membrane protein</topology>
    </subcellularLocation>
</comment>
<evidence type="ECO:0000256" key="7">
    <source>
        <dbReference type="ARBA" id="ARBA00052145"/>
    </source>
</evidence>
<feature type="region of interest" description="Disordered" evidence="9">
    <location>
        <begin position="366"/>
        <end position="386"/>
    </location>
</feature>
<accession>A0A6C1EH26</accession>
<evidence type="ECO:0000256" key="4">
    <source>
        <dbReference type="ARBA" id="ARBA00022692"/>
    </source>
</evidence>
<keyword evidence="6 10" id="KW-0472">Membrane</keyword>
<keyword evidence="12" id="KW-1185">Reference proteome</keyword>
<reference evidence="11 12" key="1">
    <citation type="journal article" date="2019" name="BMC Genomics">
        <title>Chromosome level assembly and comparative genome analysis confirm lager-brewing yeasts originated from a single hybridization.</title>
        <authorList>
            <person name="Salazar A.N."/>
            <person name="Gorter de Vries A.R."/>
            <person name="van den Broek M."/>
            <person name="Brouwers N."/>
            <person name="de la Torre Cortes P."/>
            <person name="Kuijpers N.G.A."/>
            <person name="Daran J.G."/>
            <person name="Abeel T."/>
        </authorList>
    </citation>
    <scope>NUCLEOTIDE SEQUENCE [LARGE SCALE GENOMIC DNA]</scope>
    <source>
        <strain evidence="11 12">CBS 1483</strain>
    </source>
</reference>
<keyword evidence="11" id="KW-0479">Metal-binding</keyword>
<evidence type="ECO:0000256" key="2">
    <source>
        <dbReference type="ARBA" id="ARBA00009003"/>
    </source>
</evidence>
<dbReference type="Gene3D" id="3.90.550.20">
    <property type="match status" value="1"/>
</dbReference>